<keyword evidence="2" id="KW-1003">Cell membrane</keyword>
<dbReference type="GO" id="GO:0005886">
    <property type="term" value="C:plasma membrane"/>
    <property type="evidence" value="ECO:0007669"/>
    <property type="project" value="UniProtKB-SubCell"/>
</dbReference>
<dbReference type="AlphaFoldDB" id="A0A7Y0AVM1"/>
<accession>A0A7Y0AVM1</accession>
<proteinExistence type="predicted"/>
<evidence type="ECO:0000256" key="4">
    <source>
        <dbReference type="ARBA" id="ARBA00022989"/>
    </source>
</evidence>
<feature type="transmembrane region" description="Helical" evidence="6">
    <location>
        <begin position="152"/>
        <end position="174"/>
    </location>
</feature>
<protein>
    <submittedName>
        <fullName evidence="8">DMT family transporter</fullName>
    </submittedName>
</protein>
<feature type="domain" description="EamA" evidence="7">
    <location>
        <begin position="155"/>
        <end position="284"/>
    </location>
</feature>
<feature type="transmembrane region" description="Helical" evidence="6">
    <location>
        <begin position="69"/>
        <end position="89"/>
    </location>
</feature>
<dbReference type="SUPFAM" id="SSF103481">
    <property type="entry name" value="Multidrug resistance efflux transporter EmrE"/>
    <property type="match status" value="2"/>
</dbReference>
<evidence type="ECO:0000256" key="2">
    <source>
        <dbReference type="ARBA" id="ARBA00022475"/>
    </source>
</evidence>
<dbReference type="Proteomes" id="UP000541470">
    <property type="component" value="Unassembled WGS sequence"/>
</dbReference>
<evidence type="ECO:0000256" key="3">
    <source>
        <dbReference type="ARBA" id="ARBA00022692"/>
    </source>
</evidence>
<dbReference type="PANTHER" id="PTHR42920:SF11">
    <property type="entry name" value="INNER MEMBRANE PROTEIN YTFF"/>
    <property type="match status" value="1"/>
</dbReference>
<evidence type="ECO:0000256" key="6">
    <source>
        <dbReference type="SAM" id="Phobius"/>
    </source>
</evidence>
<dbReference type="InterPro" id="IPR037185">
    <property type="entry name" value="EmrE-like"/>
</dbReference>
<sequence>MAMLTPALLALLTMLIWAGNTIVTKASAGVIAPASIAFYRWLIAFVVLTPFVARSVWRHRQEALRKAPQLFVLGMLGMVVYQSLAYEAAKTTTAVNMGVLVALMPLLTAVAGSIFANEQLTRARVAGAFVSLLGVAYLVTRGDPSVLTDGGFHVGDGLILIAVVANTFYGVLLRRWTISLPMWPQLWWQIGFATLVLLPLWLASDISPITATSLPLVLFAALPTSLLAPYCWILAVRGLGAGPSALFINVLPIMVAVLAVPLLGENLHSYHLIGGGLTLFGVLVGLRPARKRDAEARPA</sequence>
<feature type="transmembrane region" description="Helical" evidence="6">
    <location>
        <begin position="270"/>
        <end position="289"/>
    </location>
</feature>
<dbReference type="PANTHER" id="PTHR42920">
    <property type="entry name" value="OS03G0707200 PROTEIN-RELATED"/>
    <property type="match status" value="1"/>
</dbReference>
<feature type="transmembrane region" description="Helical" evidence="6">
    <location>
        <begin position="95"/>
        <end position="116"/>
    </location>
</feature>
<feature type="transmembrane region" description="Helical" evidence="6">
    <location>
        <begin position="216"/>
        <end position="234"/>
    </location>
</feature>
<feature type="transmembrane region" description="Helical" evidence="6">
    <location>
        <begin position="246"/>
        <end position="264"/>
    </location>
</feature>
<name>A0A7Y0AVM1_9HYPH</name>
<keyword evidence="3 6" id="KW-0812">Transmembrane</keyword>
<feature type="domain" description="EamA" evidence="7">
    <location>
        <begin position="7"/>
        <end position="139"/>
    </location>
</feature>
<dbReference type="InterPro" id="IPR000620">
    <property type="entry name" value="EamA_dom"/>
</dbReference>
<dbReference type="EMBL" id="JABBGK010000001">
    <property type="protein sequence ID" value="NML74321.1"/>
    <property type="molecule type" value="Genomic_DNA"/>
</dbReference>
<keyword evidence="9" id="KW-1185">Reference proteome</keyword>
<keyword evidence="4 6" id="KW-1133">Transmembrane helix</keyword>
<evidence type="ECO:0000313" key="8">
    <source>
        <dbReference type="EMBL" id="NML74321.1"/>
    </source>
</evidence>
<dbReference type="InterPro" id="IPR051258">
    <property type="entry name" value="Diverse_Substrate_Transporter"/>
</dbReference>
<comment type="subcellular location">
    <subcellularLocation>
        <location evidence="1">Cell membrane</location>
        <topology evidence="1">Multi-pass membrane protein</topology>
    </subcellularLocation>
</comment>
<feature type="transmembrane region" description="Helical" evidence="6">
    <location>
        <begin position="123"/>
        <end position="140"/>
    </location>
</feature>
<evidence type="ECO:0000256" key="1">
    <source>
        <dbReference type="ARBA" id="ARBA00004651"/>
    </source>
</evidence>
<dbReference type="Pfam" id="PF00892">
    <property type="entry name" value="EamA"/>
    <property type="match status" value="2"/>
</dbReference>
<evidence type="ECO:0000259" key="7">
    <source>
        <dbReference type="Pfam" id="PF00892"/>
    </source>
</evidence>
<organism evidence="8 9">
    <name type="scientific">Rhizobium terricola</name>
    <dbReference type="NCBI Taxonomy" id="2728849"/>
    <lineage>
        <taxon>Bacteria</taxon>
        <taxon>Pseudomonadati</taxon>
        <taxon>Pseudomonadota</taxon>
        <taxon>Alphaproteobacteria</taxon>
        <taxon>Hyphomicrobiales</taxon>
        <taxon>Rhizobiaceae</taxon>
        <taxon>Rhizobium/Agrobacterium group</taxon>
        <taxon>Rhizobium</taxon>
    </lineage>
</organism>
<evidence type="ECO:0000256" key="5">
    <source>
        <dbReference type="ARBA" id="ARBA00023136"/>
    </source>
</evidence>
<evidence type="ECO:0000313" key="9">
    <source>
        <dbReference type="Proteomes" id="UP000541470"/>
    </source>
</evidence>
<dbReference type="RefSeq" id="WP_169589356.1">
    <property type="nucleotide sequence ID" value="NZ_JABBGK010000001.1"/>
</dbReference>
<gene>
    <name evidence="8" type="ORF">HHL25_09330</name>
</gene>
<keyword evidence="5 6" id="KW-0472">Membrane</keyword>
<feature type="transmembrane region" description="Helical" evidence="6">
    <location>
        <begin position="38"/>
        <end position="57"/>
    </location>
</feature>
<comment type="caution">
    <text evidence="8">The sequence shown here is derived from an EMBL/GenBank/DDBJ whole genome shotgun (WGS) entry which is preliminary data.</text>
</comment>
<feature type="transmembrane region" description="Helical" evidence="6">
    <location>
        <begin position="186"/>
        <end position="204"/>
    </location>
</feature>
<reference evidence="8 9" key="1">
    <citation type="submission" date="2020-04" db="EMBL/GenBank/DDBJ databases">
        <title>Rhizobium sp. S-51 isolated from soil.</title>
        <authorList>
            <person name="Dahal R.H."/>
        </authorList>
    </citation>
    <scope>NUCLEOTIDE SEQUENCE [LARGE SCALE GENOMIC DNA]</scope>
    <source>
        <strain evidence="8 9">S-51</strain>
    </source>
</reference>